<evidence type="ECO:0000313" key="2">
    <source>
        <dbReference type="Proteomes" id="UP000050331"/>
    </source>
</evidence>
<organism evidence="1 2">
    <name type="scientific">Lentibacillus amyloliquefaciens</name>
    <dbReference type="NCBI Taxonomy" id="1472767"/>
    <lineage>
        <taxon>Bacteria</taxon>
        <taxon>Bacillati</taxon>
        <taxon>Bacillota</taxon>
        <taxon>Bacilli</taxon>
        <taxon>Bacillales</taxon>
        <taxon>Bacillaceae</taxon>
        <taxon>Lentibacillus</taxon>
    </lineage>
</organism>
<evidence type="ECO:0000313" key="1">
    <source>
        <dbReference type="EMBL" id="ALX50442.1"/>
    </source>
</evidence>
<dbReference type="OrthoDB" id="2156961at2"/>
<proteinExistence type="predicted"/>
<dbReference type="Proteomes" id="UP000050331">
    <property type="component" value="Chromosome"/>
</dbReference>
<gene>
    <name evidence="1" type="ORF">AOX59_18770</name>
</gene>
<dbReference type="STRING" id="1472767.AOX59_18770"/>
<dbReference type="AlphaFoldDB" id="A0A0U4GCH9"/>
<protein>
    <submittedName>
        <fullName evidence="1">Uncharacterized protein</fullName>
    </submittedName>
</protein>
<keyword evidence="2" id="KW-1185">Reference proteome</keyword>
<sequence>MKIYDLYRGNEFIKKGTLRELSDYTLLHQGSLLNYSYQKYLEKNKTNNVLKVYLVGDSNARK</sequence>
<name>A0A0U4GCH9_9BACI</name>
<dbReference type="RefSeq" id="WP_068447968.1">
    <property type="nucleotide sequence ID" value="NZ_CP013862.1"/>
</dbReference>
<dbReference type="KEGG" id="lao:AOX59_18770"/>
<accession>A0A0U4GCH9</accession>
<dbReference type="EMBL" id="CP013862">
    <property type="protein sequence ID" value="ALX50442.1"/>
    <property type="molecule type" value="Genomic_DNA"/>
</dbReference>
<reference evidence="1 2" key="1">
    <citation type="submission" date="2016-01" db="EMBL/GenBank/DDBJ databases">
        <title>Complete genome sequence of strain Lentibacillus amyloliquefaciens LAM0015T isolated from saline sediment.</title>
        <authorList>
            <person name="Wang J.-L."/>
            <person name="He M.-X."/>
        </authorList>
    </citation>
    <scope>NUCLEOTIDE SEQUENCE [LARGE SCALE GENOMIC DNA]</scope>
    <source>
        <strain evidence="1 2">LAM0015</strain>
    </source>
</reference>